<proteinExistence type="predicted"/>
<name>A0AAU7VRK6_9MICO</name>
<dbReference type="RefSeq" id="WP_350350377.1">
    <property type="nucleotide sequence ID" value="NZ_CP158357.1"/>
</dbReference>
<organism evidence="1">
    <name type="scientific">Microbacterium sp. A8/3-1</name>
    <dbReference type="NCBI Taxonomy" id="3160749"/>
    <lineage>
        <taxon>Bacteria</taxon>
        <taxon>Bacillati</taxon>
        <taxon>Actinomycetota</taxon>
        <taxon>Actinomycetes</taxon>
        <taxon>Micrococcales</taxon>
        <taxon>Microbacteriaceae</taxon>
        <taxon>Microbacterium</taxon>
    </lineage>
</organism>
<reference evidence="1" key="1">
    <citation type="submission" date="2024-06" db="EMBL/GenBank/DDBJ databases">
        <title>Draft genome sequence of Microbacterium sp. strain A8/3-1, isolated from Oxytropis tragacanthoides Fisch. ex DC. Root nodules in the Altai region of Russia.</title>
        <authorList>
            <person name="Sazanova A."/>
            <person name="Guro P."/>
            <person name="Kuznetsova I."/>
            <person name="Belimov A."/>
            <person name="Safronova V."/>
        </authorList>
    </citation>
    <scope>NUCLEOTIDE SEQUENCE</scope>
    <source>
        <strain evidence="1">A8/3-1</strain>
    </source>
</reference>
<dbReference type="EMBL" id="CP158357">
    <property type="protein sequence ID" value="XBX76793.1"/>
    <property type="molecule type" value="Genomic_DNA"/>
</dbReference>
<evidence type="ECO:0000313" key="1">
    <source>
        <dbReference type="EMBL" id="XBX76793.1"/>
    </source>
</evidence>
<dbReference type="AlphaFoldDB" id="A0AAU7VRK6"/>
<sequence length="152" mass="17124">MTVSGGWVPFWQYDVYCMESQFRARAESEFGLTFRPVRAPKGELDAVQVVVDSSPASWFEPDDLEKLITPIHGEAAEECAVCGVVRWMPVGMDVLPPPPPAVLALERPVVASPEWFGAGYQSFRQIVWRRDVAEFLLTVGPKDFRIQELPDR</sequence>
<accession>A0AAU7VRK6</accession>
<gene>
    <name evidence="1" type="ORF">ABS642_12820</name>
</gene>
<protein>
    <submittedName>
        <fullName evidence="1">Uncharacterized protein</fullName>
    </submittedName>
</protein>